<dbReference type="Proteomes" id="UP001500936">
    <property type="component" value="Unassembled WGS sequence"/>
</dbReference>
<keyword evidence="2" id="KW-1185">Reference proteome</keyword>
<name>A0ABP8K5A8_9BACT</name>
<organism evidence="1 2">
    <name type="scientific">Nibrella viscosa</name>
    <dbReference type="NCBI Taxonomy" id="1084524"/>
    <lineage>
        <taxon>Bacteria</taxon>
        <taxon>Pseudomonadati</taxon>
        <taxon>Bacteroidota</taxon>
        <taxon>Cytophagia</taxon>
        <taxon>Cytophagales</taxon>
        <taxon>Spirosomataceae</taxon>
        <taxon>Nibrella</taxon>
    </lineage>
</organism>
<comment type="caution">
    <text evidence="1">The sequence shown here is derived from an EMBL/GenBank/DDBJ whole genome shotgun (WGS) entry which is preliminary data.</text>
</comment>
<accession>A0ABP8K5A8</accession>
<evidence type="ECO:0000313" key="1">
    <source>
        <dbReference type="EMBL" id="GAA4400854.1"/>
    </source>
</evidence>
<evidence type="ECO:0000313" key="2">
    <source>
        <dbReference type="Proteomes" id="UP001500936"/>
    </source>
</evidence>
<evidence type="ECO:0008006" key="3">
    <source>
        <dbReference type="Google" id="ProtNLM"/>
    </source>
</evidence>
<proteinExistence type="predicted"/>
<gene>
    <name evidence="1" type="ORF">GCM10023187_14430</name>
</gene>
<protein>
    <recommendedName>
        <fullName evidence="3">Outer membrane protein beta-barrel domain-containing protein</fullName>
    </recommendedName>
</protein>
<reference evidence="2" key="1">
    <citation type="journal article" date="2019" name="Int. J. Syst. Evol. Microbiol.">
        <title>The Global Catalogue of Microorganisms (GCM) 10K type strain sequencing project: providing services to taxonomists for standard genome sequencing and annotation.</title>
        <authorList>
            <consortium name="The Broad Institute Genomics Platform"/>
            <consortium name="The Broad Institute Genome Sequencing Center for Infectious Disease"/>
            <person name="Wu L."/>
            <person name="Ma J."/>
        </authorList>
    </citation>
    <scope>NUCLEOTIDE SEQUENCE [LARGE SCALE GENOMIC DNA]</scope>
    <source>
        <strain evidence="2">JCM 17925</strain>
    </source>
</reference>
<dbReference type="EMBL" id="BAABHB010000002">
    <property type="protein sequence ID" value="GAA4400854.1"/>
    <property type="molecule type" value="Genomic_DNA"/>
</dbReference>
<sequence>MGFSNMLALALSTFLLPVANDSMPLPEPRRIIAVADSGQPAGRHRPLSPAFNLDFRDSFLQRQPVNIWGVNAGIEFGAKRHQLTLGYYWLAYATYLRLIDWRRDAARRINLDYYTRTDLWFVSMLYWWNLANNKNWMVSLPVEVGGGVAYALPLDLQRDVQIDRTRRDFFVPVQVGAYGQWRASRWIGFGAQVGYRYSVFQTDINQNFNGVYYSVGVTVYPALFLDVWRWLTRKDRISPFNPPQPRKTPQT</sequence>